<keyword evidence="1" id="KW-0812">Transmembrane</keyword>
<evidence type="ECO:0008006" key="6">
    <source>
        <dbReference type="Google" id="ProtNLM"/>
    </source>
</evidence>
<keyword evidence="1" id="KW-0472">Membrane</keyword>
<keyword evidence="4" id="KW-1185">Reference proteome</keyword>
<dbReference type="Proteomes" id="UP000439591">
    <property type="component" value="Unassembled WGS sequence"/>
</dbReference>
<dbReference type="AlphaFoldDB" id="A0A5S9PY59"/>
<evidence type="ECO:0000313" key="3">
    <source>
        <dbReference type="EMBL" id="CAA0110090.1"/>
    </source>
</evidence>
<reference evidence="4 5" key="1">
    <citation type="submission" date="2019-11" db="EMBL/GenBank/DDBJ databases">
        <authorList>
            <person name="Holert J."/>
        </authorList>
    </citation>
    <scope>NUCLEOTIDE SEQUENCE [LARGE SCALE GENOMIC DNA]</scope>
    <source>
        <strain evidence="3">BC3_2A</strain>
        <strain evidence="2">SB11_1A</strain>
    </source>
</reference>
<evidence type="ECO:0000313" key="4">
    <source>
        <dbReference type="Proteomes" id="UP000435877"/>
    </source>
</evidence>
<gene>
    <name evidence="2" type="ORF">IHBHHGIJ_02341</name>
    <name evidence="3" type="ORF">KFEGEMFD_02528</name>
</gene>
<dbReference type="EMBL" id="CACSIK010000001">
    <property type="protein sequence ID" value="CAA0092687.1"/>
    <property type="molecule type" value="Genomic_DNA"/>
</dbReference>
<dbReference type="RefSeq" id="WP_159268893.1">
    <property type="nucleotide sequence ID" value="NZ_CACSIK010000001.1"/>
</dbReference>
<keyword evidence="1" id="KW-1133">Transmembrane helix</keyword>
<dbReference type="OrthoDB" id="5741047at2"/>
<feature type="transmembrane region" description="Helical" evidence="1">
    <location>
        <begin position="69"/>
        <end position="89"/>
    </location>
</feature>
<evidence type="ECO:0000313" key="5">
    <source>
        <dbReference type="Proteomes" id="UP000439591"/>
    </source>
</evidence>
<protein>
    <recommendedName>
        <fullName evidence="6">Transmembrane protein</fullName>
    </recommendedName>
</protein>
<sequence>MSLSRIVFFVGLLNGVIVAMALVTPLTVNGHEYGWSQALSLMILHGVVSAVLVYAALERQRGTDLGYKAFPASIMSYVLWLCMFLRWAAQ</sequence>
<dbReference type="EMBL" id="CACSIM010000004">
    <property type="protein sequence ID" value="CAA0110090.1"/>
    <property type="molecule type" value="Genomic_DNA"/>
</dbReference>
<organism evidence="3 5">
    <name type="scientific">Zhongshania aliphaticivorans</name>
    <dbReference type="NCBI Taxonomy" id="1470434"/>
    <lineage>
        <taxon>Bacteria</taxon>
        <taxon>Pseudomonadati</taxon>
        <taxon>Pseudomonadota</taxon>
        <taxon>Gammaproteobacteria</taxon>
        <taxon>Cellvibrionales</taxon>
        <taxon>Spongiibacteraceae</taxon>
        <taxon>Zhongshania</taxon>
    </lineage>
</organism>
<evidence type="ECO:0000256" key="1">
    <source>
        <dbReference type="SAM" id="Phobius"/>
    </source>
</evidence>
<accession>A0A5S9PY59</accession>
<evidence type="ECO:0000313" key="2">
    <source>
        <dbReference type="EMBL" id="CAA0092687.1"/>
    </source>
</evidence>
<feature type="transmembrane region" description="Helical" evidence="1">
    <location>
        <begin position="7"/>
        <end position="28"/>
    </location>
</feature>
<proteinExistence type="predicted"/>
<name>A0A5S9PY59_9GAMM</name>
<dbReference type="Proteomes" id="UP000435877">
    <property type="component" value="Unassembled WGS sequence"/>
</dbReference>
<feature type="transmembrane region" description="Helical" evidence="1">
    <location>
        <begin position="34"/>
        <end position="57"/>
    </location>
</feature>